<evidence type="ECO:0000259" key="3">
    <source>
        <dbReference type="Pfam" id="PF00109"/>
    </source>
</evidence>
<dbReference type="Pfam" id="PF00109">
    <property type="entry name" value="ketoacyl-synt"/>
    <property type="match status" value="1"/>
</dbReference>
<dbReference type="PANTHER" id="PTHR43775:SF46">
    <property type="entry name" value="FUMIGERMIN SYNTHASE"/>
    <property type="match status" value="1"/>
</dbReference>
<dbReference type="GO" id="GO:0006633">
    <property type="term" value="P:fatty acid biosynthetic process"/>
    <property type="evidence" value="ECO:0007669"/>
    <property type="project" value="TreeGrafter"/>
</dbReference>
<gene>
    <name evidence="4" type="ORF">NPX13_g3182</name>
</gene>
<dbReference type="VEuPathDB" id="FungiDB:F4678DRAFT_471227"/>
<dbReference type="EMBL" id="JANPWZ010000379">
    <property type="protein sequence ID" value="KAJ3577383.1"/>
    <property type="molecule type" value="Genomic_DNA"/>
</dbReference>
<evidence type="ECO:0000313" key="5">
    <source>
        <dbReference type="Proteomes" id="UP001148614"/>
    </source>
</evidence>
<accession>A0A9W8NHS5</accession>
<dbReference type="GO" id="GO:0044550">
    <property type="term" value="P:secondary metabolite biosynthetic process"/>
    <property type="evidence" value="ECO:0007669"/>
    <property type="project" value="TreeGrafter"/>
</dbReference>
<evidence type="ECO:0000256" key="2">
    <source>
        <dbReference type="ARBA" id="ARBA00022553"/>
    </source>
</evidence>
<reference evidence="4" key="1">
    <citation type="submission" date="2022-07" db="EMBL/GenBank/DDBJ databases">
        <title>Genome Sequence of Xylaria arbuscula.</title>
        <authorList>
            <person name="Buettner E."/>
        </authorList>
    </citation>
    <scope>NUCLEOTIDE SEQUENCE</scope>
    <source>
        <strain evidence="4">VT107</strain>
    </source>
</reference>
<keyword evidence="2" id="KW-0597">Phosphoprotein</keyword>
<dbReference type="Gene3D" id="3.40.47.10">
    <property type="match status" value="1"/>
</dbReference>
<dbReference type="InterPro" id="IPR014030">
    <property type="entry name" value="Ketoacyl_synth_N"/>
</dbReference>
<dbReference type="InterPro" id="IPR050091">
    <property type="entry name" value="PKS_NRPS_Biosynth_Enz"/>
</dbReference>
<comment type="caution">
    <text evidence="4">The sequence shown here is derived from an EMBL/GenBank/DDBJ whole genome shotgun (WGS) entry which is preliminary data.</text>
</comment>
<organism evidence="4 5">
    <name type="scientific">Xylaria arbuscula</name>
    <dbReference type="NCBI Taxonomy" id="114810"/>
    <lineage>
        <taxon>Eukaryota</taxon>
        <taxon>Fungi</taxon>
        <taxon>Dikarya</taxon>
        <taxon>Ascomycota</taxon>
        <taxon>Pezizomycotina</taxon>
        <taxon>Sordariomycetes</taxon>
        <taxon>Xylariomycetidae</taxon>
        <taxon>Xylariales</taxon>
        <taxon>Xylariaceae</taxon>
        <taxon>Xylaria</taxon>
    </lineage>
</organism>
<dbReference type="PANTHER" id="PTHR43775">
    <property type="entry name" value="FATTY ACID SYNTHASE"/>
    <property type="match status" value="1"/>
</dbReference>
<dbReference type="SUPFAM" id="SSF53901">
    <property type="entry name" value="Thiolase-like"/>
    <property type="match status" value="1"/>
</dbReference>
<dbReference type="Proteomes" id="UP001148614">
    <property type="component" value="Unassembled WGS sequence"/>
</dbReference>
<evidence type="ECO:0000313" key="4">
    <source>
        <dbReference type="EMBL" id="KAJ3577383.1"/>
    </source>
</evidence>
<proteinExistence type="predicted"/>
<keyword evidence="1" id="KW-0596">Phosphopantetheine</keyword>
<name>A0A9W8NHS5_9PEZI</name>
<protein>
    <recommendedName>
        <fullName evidence="3">Beta-ketoacyl synthase-like N-terminal domain-containing protein</fullName>
    </recommendedName>
</protein>
<feature type="domain" description="Beta-ketoacyl synthase-like N-terminal" evidence="3">
    <location>
        <begin position="29"/>
        <end position="116"/>
    </location>
</feature>
<sequence length="116" mass="12518">MAISPETIPPSAKGVGFSENADEFPRLTPIAVCVMGLRLPAGTHDGETFWDLLINGRDARAEIPASRFAVEGFDGSLGGQGTIPMKDGYFLEDDISCLDTSFFSMSKSELERCDPQ</sequence>
<dbReference type="GO" id="GO:0004312">
    <property type="term" value="F:fatty acid synthase activity"/>
    <property type="evidence" value="ECO:0007669"/>
    <property type="project" value="TreeGrafter"/>
</dbReference>
<dbReference type="InterPro" id="IPR016039">
    <property type="entry name" value="Thiolase-like"/>
</dbReference>
<keyword evidence="5" id="KW-1185">Reference proteome</keyword>
<dbReference type="AlphaFoldDB" id="A0A9W8NHS5"/>
<evidence type="ECO:0000256" key="1">
    <source>
        <dbReference type="ARBA" id="ARBA00022450"/>
    </source>
</evidence>